<dbReference type="InterPro" id="IPR007110">
    <property type="entry name" value="Ig-like_dom"/>
</dbReference>
<keyword evidence="1" id="KW-0472">Membrane</keyword>
<keyword evidence="4" id="KW-1185">Reference proteome</keyword>
<dbReference type="AlphaFoldDB" id="A0ABD0NH53"/>
<dbReference type="PANTHER" id="PTHR21063">
    <property type="entry name" value="LFA-3"/>
    <property type="match status" value="1"/>
</dbReference>
<comment type="caution">
    <text evidence="3">The sequence shown here is derived from an EMBL/GenBank/DDBJ whole genome shotgun (WGS) entry which is preliminary data.</text>
</comment>
<evidence type="ECO:0000256" key="1">
    <source>
        <dbReference type="SAM" id="Phobius"/>
    </source>
</evidence>
<reference evidence="3 4" key="1">
    <citation type="submission" date="2024-05" db="EMBL/GenBank/DDBJ databases">
        <title>Genome sequencing and assembly of Indian major carp, Cirrhinus mrigala (Hamilton, 1822).</title>
        <authorList>
            <person name="Mohindra V."/>
            <person name="Chowdhury L.M."/>
            <person name="Lal K."/>
            <person name="Jena J.K."/>
        </authorList>
    </citation>
    <scope>NUCLEOTIDE SEQUENCE [LARGE SCALE GENOMIC DNA]</scope>
    <source>
        <strain evidence="3">CM1030</strain>
        <tissue evidence="3">Blood</tissue>
    </source>
</reference>
<dbReference type="InterPro" id="IPR013783">
    <property type="entry name" value="Ig-like_fold"/>
</dbReference>
<proteinExistence type="predicted"/>
<evidence type="ECO:0000313" key="4">
    <source>
        <dbReference type="Proteomes" id="UP001529510"/>
    </source>
</evidence>
<dbReference type="EMBL" id="JAMKFB020000022">
    <property type="protein sequence ID" value="KAL0161333.1"/>
    <property type="molecule type" value="Genomic_DNA"/>
</dbReference>
<dbReference type="Gene3D" id="2.60.40.10">
    <property type="entry name" value="Immunoglobulins"/>
    <property type="match status" value="1"/>
</dbReference>
<organism evidence="3 4">
    <name type="scientific">Cirrhinus mrigala</name>
    <name type="common">Mrigala</name>
    <dbReference type="NCBI Taxonomy" id="683832"/>
    <lineage>
        <taxon>Eukaryota</taxon>
        <taxon>Metazoa</taxon>
        <taxon>Chordata</taxon>
        <taxon>Craniata</taxon>
        <taxon>Vertebrata</taxon>
        <taxon>Euteleostomi</taxon>
        <taxon>Actinopterygii</taxon>
        <taxon>Neopterygii</taxon>
        <taxon>Teleostei</taxon>
        <taxon>Ostariophysi</taxon>
        <taxon>Cypriniformes</taxon>
        <taxon>Cyprinidae</taxon>
        <taxon>Labeoninae</taxon>
        <taxon>Labeonini</taxon>
        <taxon>Cirrhinus</taxon>
    </lineage>
</organism>
<name>A0ABD0NH53_CIRMR</name>
<protein>
    <recommendedName>
        <fullName evidence="2">Ig-like domain-containing protein</fullName>
    </recommendedName>
</protein>
<dbReference type="InterPro" id="IPR036179">
    <property type="entry name" value="Ig-like_dom_sf"/>
</dbReference>
<feature type="transmembrane region" description="Helical" evidence="1">
    <location>
        <begin position="73"/>
        <end position="96"/>
    </location>
</feature>
<sequence>LNVSHVTLSWYKGNSLLSSISVSDLSISLSLPLEVEYQDKNTYSCVINNPISNQTTHLDISELCHTCSDSVSLIVLSSAVATVQLIVTVIGIFWVYKKQRKTNHEG</sequence>
<feature type="domain" description="Ig-like" evidence="2">
    <location>
        <begin position="1"/>
        <end position="61"/>
    </location>
</feature>
<keyword evidence="1" id="KW-1133">Transmembrane helix</keyword>
<accession>A0ABD0NH53</accession>
<dbReference type="PANTHER" id="PTHR21063:SF4">
    <property type="entry name" value="CD48 ANTIGEN-RELATED"/>
    <property type="match status" value="1"/>
</dbReference>
<dbReference type="SUPFAM" id="SSF48726">
    <property type="entry name" value="Immunoglobulin"/>
    <property type="match status" value="1"/>
</dbReference>
<keyword evidence="1" id="KW-0812">Transmembrane</keyword>
<feature type="non-terminal residue" evidence="3">
    <location>
        <position position="1"/>
    </location>
</feature>
<gene>
    <name evidence="3" type="ORF">M9458_045058</name>
</gene>
<dbReference type="Proteomes" id="UP001529510">
    <property type="component" value="Unassembled WGS sequence"/>
</dbReference>
<evidence type="ECO:0000259" key="2">
    <source>
        <dbReference type="PROSITE" id="PS50835"/>
    </source>
</evidence>
<feature type="non-terminal residue" evidence="3">
    <location>
        <position position="106"/>
    </location>
</feature>
<dbReference type="PROSITE" id="PS50835">
    <property type="entry name" value="IG_LIKE"/>
    <property type="match status" value="1"/>
</dbReference>
<evidence type="ECO:0000313" key="3">
    <source>
        <dbReference type="EMBL" id="KAL0161333.1"/>
    </source>
</evidence>